<evidence type="ECO:0000313" key="3">
    <source>
        <dbReference type="EMBL" id="PWI71725.1"/>
    </source>
</evidence>
<reference evidence="3 4" key="2">
    <citation type="journal article" date="2016" name="Front. Microbiol.">
        <title>Genome and transcriptome sequences reveal the specific parasitism of the nematophagous Purpureocillium lilacinum 36-1.</title>
        <authorList>
            <person name="Xie J."/>
            <person name="Li S."/>
            <person name="Mo C."/>
            <person name="Xiao X."/>
            <person name="Peng D."/>
            <person name="Wang G."/>
            <person name="Xiao Y."/>
        </authorList>
    </citation>
    <scope>NUCLEOTIDE SEQUENCE [LARGE SCALE GENOMIC DNA]</scope>
    <source>
        <strain evidence="3 4">36-1</strain>
    </source>
</reference>
<evidence type="ECO:0000313" key="5">
    <source>
        <dbReference type="Proteomes" id="UP001287286"/>
    </source>
</evidence>
<feature type="compositionally biased region" description="Basic and acidic residues" evidence="1">
    <location>
        <begin position="31"/>
        <end position="46"/>
    </location>
</feature>
<organism evidence="3 4">
    <name type="scientific">Purpureocillium lilacinum</name>
    <name type="common">Paecilomyces lilacinus</name>
    <dbReference type="NCBI Taxonomy" id="33203"/>
    <lineage>
        <taxon>Eukaryota</taxon>
        <taxon>Fungi</taxon>
        <taxon>Dikarya</taxon>
        <taxon>Ascomycota</taxon>
        <taxon>Pezizomycotina</taxon>
        <taxon>Sordariomycetes</taxon>
        <taxon>Hypocreomycetidae</taxon>
        <taxon>Hypocreales</taxon>
        <taxon>Ophiocordycipitaceae</taxon>
        <taxon>Purpureocillium</taxon>
    </lineage>
</organism>
<evidence type="ECO:0000256" key="1">
    <source>
        <dbReference type="SAM" id="MobiDB-lite"/>
    </source>
</evidence>
<sequence length="208" mass="23926">MRVTLQSKCLLQRSNTCRDQAHVNAPYQPDEAQKDDSTVDRHKTEAYDGRDRPDLIARDNYRYRFLRYVSSVLVGLAAHSVNVEIEAWMAYSLYVVPDLRPRLTLQQAHDGQKCDRVHHRARSHAVNKPLCQRVAQAEPRRHHAAAMVSIVAVASRLLQALELDVSLLLLLLPARINRVRRKPPLEQLLPDEVGRRGQHREDEEPDQL</sequence>
<reference evidence="2 5" key="4">
    <citation type="journal article" date="2024" name="Microbiol. Resour. Announc.">
        <title>Genome annotations for the ascomycete fungi Trichoderma harzianum, Trichoderma aggressivum, and Purpureocillium lilacinum.</title>
        <authorList>
            <person name="Beijen E.P.W."/>
            <person name="Ohm R.A."/>
        </authorList>
    </citation>
    <scope>NUCLEOTIDE SEQUENCE [LARGE SCALE GENOMIC DNA]</scope>
    <source>
        <strain evidence="2 5">CBS 150709</strain>
    </source>
</reference>
<evidence type="ECO:0000313" key="4">
    <source>
        <dbReference type="Proteomes" id="UP000245956"/>
    </source>
</evidence>
<evidence type="ECO:0000313" key="2">
    <source>
        <dbReference type="EMBL" id="KAK4089357.1"/>
    </source>
</evidence>
<protein>
    <submittedName>
        <fullName evidence="3">Uncharacterized protein</fullName>
    </submittedName>
</protein>
<dbReference type="EMBL" id="JAWRVI010000020">
    <property type="protein sequence ID" value="KAK4089357.1"/>
    <property type="molecule type" value="Genomic_DNA"/>
</dbReference>
<dbReference type="EMBL" id="LCWV01000007">
    <property type="protein sequence ID" value="PWI71725.1"/>
    <property type="molecule type" value="Genomic_DNA"/>
</dbReference>
<dbReference type="AlphaFoldDB" id="A0A2U3EB49"/>
<accession>A0A2U3EB49</accession>
<comment type="caution">
    <text evidence="3">The sequence shown here is derived from an EMBL/GenBank/DDBJ whole genome shotgun (WGS) entry which is preliminary data.</text>
</comment>
<reference evidence="3" key="1">
    <citation type="submission" date="2015-05" db="EMBL/GenBank/DDBJ databases">
        <authorList>
            <person name="Wang D.B."/>
            <person name="Wang M."/>
        </authorList>
    </citation>
    <scope>NUCLEOTIDE SEQUENCE</scope>
    <source>
        <strain evidence="3">36-1</strain>
    </source>
</reference>
<dbReference type="Proteomes" id="UP001287286">
    <property type="component" value="Unassembled WGS sequence"/>
</dbReference>
<keyword evidence="5" id="KW-1185">Reference proteome</keyword>
<dbReference type="Proteomes" id="UP000245956">
    <property type="component" value="Unassembled WGS sequence"/>
</dbReference>
<reference evidence="2" key="3">
    <citation type="submission" date="2023-11" db="EMBL/GenBank/DDBJ databases">
        <authorList>
            <person name="Beijen E."/>
            <person name="Ohm R.A."/>
        </authorList>
    </citation>
    <scope>NUCLEOTIDE SEQUENCE</scope>
    <source>
        <strain evidence="2">CBS 150709</strain>
    </source>
</reference>
<proteinExistence type="predicted"/>
<name>A0A2U3EB49_PURLI</name>
<feature type="region of interest" description="Disordered" evidence="1">
    <location>
        <begin position="20"/>
        <end position="46"/>
    </location>
</feature>
<gene>
    <name evidence="3" type="ORF">PCL_11819</name>
    <name evidence="2" type="ORF">Purlil1_6346</name>
</gene>